<organism evidence="4 5">
    <name type="scientific">Rhodoferax lithotrophicus</name>
    <dbReference type="NCBI Taxonomy" id="2798804"/>
    <lineage>
        <taxon>Bacteria</taxon>
        <taxon>Pseudomonadati</taxon>
        <taxon>Pseudomonadota</taxon>
        <taxon>Betaproteobacteria</taxon>
        <taxon>Burkholderiales</taxon>
        <taxon>Comamonadaceae</taxon>
        <taxon>Rhodoferax</taxon>
    </lineage>
</organism>
<dbReference type="Proteomes" id="UP000824366">
    <property type="component" value="Chromosome"/>
</dbReference>
<evidence type="ECO:0000256" key="1">
    <source>
        <dbReference type="ARBA" id="ARBA00022679"/>
    </source>
</evidence>
<accession>A0ABM7MTJ2</accession>
<sequence>MNQEPTVSPLPQIEQLHTLPDADLAALSDLLVDCTEGGASVGFMSPLSIAKADAFWREVLSNVAIGERALWVARDEAGQIVGTVQVVFVQKENQPHRAELSKLLVHRSARRHGLGARLMQAAEQCARGAGKSLLVLDTATGGGAEGLYQRLGWQLCGQVPNYALWPSGGLCATTIFYKAI</sequence>
<dbReference type="CDD" id="cd04301">
    <property type="entry name" value="NAT_SF"/>
    <property type="match status" value="1"/>
</dbReference>
<dbReference type="PANTHER" id="PTHR43877">
    <property type="entry name" value="AMINOALKYLPHOSPHONATE N-ACETYLTRANSFERASE-RELATED-RELATED"/>
    <property type="match status" value="1"/>
</dbReference>
<reference evidence="4 5" key="1">
    <citation type="journal article" date="2021" name="Microbiol. Spectr.">
        <title>A Single Bacterium Capable of Oxidation and Reduction of Iron at Circumneutral pH.</title>
        <authorList>
            <person name="Kato S."/>
            <person name="Ohkuma M."/>
        </authorList>
    </citation>
    <scope>NUCLEOTIDE SEQUENCE [LARGE SCALE GENOMIC DNA]</scope>
    <source>
        <strain evidence="4 5">MIZ03</strain>
    </source>
</reference>
<evidence type="ECO:0000313" key="5">
    <source>
        <dbReference type="Proteomes" id="UP000824366"/>
    </source>
</evidence>
<gene>
    <name evidence="4" type="ORF">MIZ03_4565</name>
</gene>
<evidence type="ECO:0000259" key="3">
    <source>
        <dbReference type="Pfam" id="PF00583"/>
    </source>
</evidence>
<keyword evidence="1" id="KW-0808">Transferase</keyword>
<dbReference type="InterPro" id="IPR016181">
    <property type="entry name" value="Acyl_CoA_acyltransferase"/>
</dbReference>
<protein>
    <submittedName>
        <fullName evidence="4">Acetyltransferase</fullName>
    </submittedName>
</protein>
<feature type="domain" description="N-acetyltransferase" evidence="3">
    <location>
        <begin position="64"/>
        <end position="153"/>
    </location>
</feature>
<dbReference type="EMBL" id="AP024238">
    <property type="protein sequence ID" value="BCO29642.1"/>
    <property type="molecule type" value="Genomic_DNA"/>
</dbReference>
<keyword evidence="2" id="KW-0012">Acyltransferase</keyword>
<dbReference type="SUPFAM" id="SSF55729">
    <property type="entry name" value="Acyl-CoA N-acyltransferases (Nat)"/>
    <property type="match status" value="1"/>
</dbReference>
<dbReference type="Gene3D" id="3.40.630.30">
    <property type="match status" value="1"/>
</dbReference>
<keyword evidence="5" id="KW-1185">Reference proteome</keyword>
<evidence type="ECO:0000313" key="4">
    <source>
        <dbReference type="EMBL" id="BCO29642.1"/>
    </source>
</evidence>
<evidence type="ECO:0000256" key="2">
    <source>
        <dbReference type="ARBA" id="ARBA00023315"/>
    </source>
</evidence>
<dbReference type="InterPro" id="IPR000182">
    <property type="entry name" value="GNAT_dom"/>
</dbReference>
<dbReference type="Pfam" id="PF00583">
    <property type="entry name" value="Acetyltransf_1"/>
    <property type="match status" value="1"/>
</dbReference>
<dbReference type="PANTHER" id="PTHR43877:SF1">
    <property type="entry name" value="ACETYLTRANSFERASE"/>
    <property type="match status" value="1"/>
</dbReference>
<proteinExistence type="predicted"/>
<dbReference type="InterPro" id="IPR050832">
    <property type="entry name" value="Bact_Acetyltransf"/>
</dbReference>
<name>A0ABM7MTJ2_9BURK</name>